<dbReference type="InterPro" id="IPR057534">
    <property type="entry name" value="MXRA7_helical"/>
</dbReference>
<dbReference type="PANTHER" id="PTHR21845">
    <property type="entry name" value="TRANSMEMBRANE ANCHOR PROTEIN 1"/>
    <property type="match status" value="1"/>
</dbReference>
<feature type="transmembrane region" description="Helical" evidence="2">
    <location>
        <begin position="94"/>
        <end position="114"/>
    </location>
</feature>
<comment type="caution">
    <text evidence="4">The sequence shown here is derived from an EMBL/GenBank/DDBJ whole genome shotgun (WGS) entry which is preliminary data.</text>
</comment>
<dbReference type="PANTHER" id="PTHR21845:SF2">
    <property type="entry name" value="MATRIX-REMODELING-ASSOCIATED PROTEIN 7"/>
    <property type="match status" value="1"/>
</dbReference>
<feature type="compositionally biased region" description="Basic and acidic residues" evidence="1">
    <location>
        <begin position="120"/>
        <end position="136"/>
    </location>
</feature>
<sequence length="300" mass="33809">MAVGCSYVLFRHYMVSLSLCREAYPRTGLLSPACCMLHGKAERCRQMDSSGRGRARTMTAVLWKEERGSVSTASARRQNKSLLIPDSMEQAGDFSMTIPLIFTALAVILATLIVKLRGAREKEPEDAAHEEKKETVAEEPPEIDEKHKEDPIEEDEVGERTESDGTIPVEEVGAVEESSQAKENETEEEECAAKESTPSSHSSQEEEDSKEEDFETESDKVLKISEADDADDEAFSFKYFPGKLRGSDYEKMLSKEELEEEQRVQREQLGAIFKMMESNQETFGMMSEGDLKDQLKLYNM</sequence>
<keyword evidence="2" id="KW-0472">Membrane</keyword>
<feature type="compositionally biased region" description="Acidic residues" evidence="1">
    <location>
        <begin position="205"/>
        <end position="216"/>
    </location>
</feature>
<feature type="compositionally biased region" description="Basic and acidic residues" evidence="1">
    <location>
        <begin position="217"/>
        <end position="226"/>
    </location>
</feature>
<reference evidence="4" key="1">
    <citation type="thesis" date="2020" institute="ProQuest LLC" country="789 East Eisenhower Parkway, Ann Arbor, MI, USA">
        <title>Comparative Genomics and Chromosome Evolution.</title>
        <authorList>
            <person name="Mudd A.B."/>
        </authorList>
    </citation>
    <scope>NUCLEOTIDE SEQUENCE</scope>
    <source>
        <strain evidence="4">237g6f4</strain>
        <tissue evidence="4">Blood</tissue>
    </source>
</reference>
<feature type="domain" description="Matrix-remodeling-associated protein 7 helical" evidence="3">
    <location>
        <begin position="239"/>
        <end position="300"/>
    </location>
</feature>
<proteinExistence type="predicted"/>
<accession>A0AAV7AWT0</accession>
<evidence type="ECO:0000313" key="5">
    <source>
        <dbReference type="Proteomes" id="UP000824782"/>
    </source>
</evidence>
<keyword evidence="2" id="KW-1133">Transmembrane helix</keyword>
<name>A0AAV7AWT0_ENGPU</name>
<dbReference type="EMBL" id="WNYA01000006">
    <property type="protein sequence ID" value="KAG8565617.1"/>
    <property type="molecule type" value="Genomic_DNA"/>
</dbReference>
<evidence type="ECO:0000256" key="2">
    <source>
        <dbReference type="SAM" id="Phobius"/>
    </source>
</evidence>
<evidence type="ECO:0000313" key="4">
    <source>
        <dbReference type="EMBL" id="KAG8565617.1"/>
    </source>
</evidence>
<evidence type="ECO:0000256" key="1">
    <source>
        <dbReference type="SAM" id="MobiDB-lite"/>
    </source>
</evidence>
<dbReference type="Proteomes" id="UP000824782">
    <property type="component" value="Unassembled WGS sequence"/>
</dbReference>
<protein>
    <recommendedName>
        <fullName evidence="3">Matrix-remodeling-associated protein 7 helical domain-containing protein</fullName>
    </recommendedName>
</protein>
<keyword evidence="2" id="KW-0812">Transmembrane</keyword>
<dbReference type="InterPro" id="IPR026622">
    <property type="entry name" value="Mxra7"/>
</dbReference>
<dbReference type="Pfam" id="PF25473">
    <property type="entry name" value="MXRA7_helical"/>
    <property type="match status" value="1"/>
</dbReference>
<gene>
    <name evidence="4" type="ORF">GDO81_012919</name>
</gene>
<feature type="region of interest" description="Disordered" evidence="1">
    <location>
        <begin position="120"/>
        <end position="227"/>
    </location>
</feature>
<dbReference type="AlphaFoldDB" id="A0AAV7AWT0"/>
<keyword evidence="5" id="KW-1185">Reference proteome</keyword>
<evidence type="ECO:0000259" key="3">
    <source>
        <dbReference type="Pfam" id="PF25473"/>
    </source>
</evidence>
<organism evidence="4 5">
    <name type="scientific">Engystomops pustulosus</name>
    <name type="common">Tungara frog</name>
    <name type="synonym">Physalaemus pustulosus</name>
    <dbReference type="NCBI Taxonomy" id="76066"/>
    <lineage>
        <taxon>Eukaryota</taxon>
        <taxon>Metazoa</taxon>
        <taxon>Chordata</taxon>
        <taxon>Craniata</taxon>
        <taxon>Vertebrata</taxon>
        <taxon>Euteleostomi</taxon>
        <taxon>Amphibia</taxon>
        <taxon>Batrachia</taxon>
        <taxon>Anura</taxon>
        <taxon>Neobatrachia</taxon>
        <taxon>Hyloidea</taxon>
        <taxon>Leptodactylidae</taxon>
        <taxon>Leiuperinae</taxon>
        <taxon>Engystomops</taxon>
    </lineage>
</organism>